<dbReference type="EMBL" id="MN740686">
    <property type="protein sequence ID" value="QHU07734.1"/>
    <property type="molecule type" value="Genomic_DNA"/>
</dbReference>
<dbReference type="Pfam" id="PF00096">
    <property type="entry name" value="zf-C2H2"/>
    <property type="match status" value="3"/>
</dbReference>
<dbReference type="PROSITE" id="PS50157">
    <property type="entry name" value="ZINC_FINGER_C2H2_2"/>
    <property type="match status" value="3"/>
</dbReference>
<dbReference type="SUPFAM" id="SSF57667">
    <property type="entry name" value="beta-beta-alpha zinc fingers"/>
    <property type="match status" value="2"/>
</dbReference>
<dbReference type="InterPro" id="IPR013087">
    <property type="entry name" value="Znf_C2H2_type"/>
</dbReference>
<proteinExistence type="predicted"/>
<protein>
    <recommendedName>
        <fullName evidence="5">C2H2-type domain-containing protein</fullName>
    </recommendedName>
</protein>
<dbReference type="SMART" id="SM00355">
    <property type="entry name" value="ZnF_C2H2"/>
    <property type="match status" value="5"/>
</dbReference>
<dbReference type="PANTHER" id="PTHR24379:SF121">
    <property type="entry name" value="C2H2-TYPE DOMAIN-CONTAINING PROTEIN"/>
    <property type="match status" value="1"/>
</dbReference>
<dbReference type="Gene3D" id="3.30.160.60">
    <property type="entry name" value="Classic Zinc Finger"/>
    <property type="match status" value="2"/>
</dbReference>
<sequence>MDNICIECDKRFDNIAALKKHKRRNHVIRKCNECEKVYHKITSLSSHKKTAHLKNLLKCVKCPKTFIIRSRLIIHMNDHNGEHRCKLCEKSFETSDLLIIHENDCIKRFQCKKCKKIYKCRRSLYYHIHSFKCESLDSKKKSEAQGVSEVQC</sequence>
<feature type="domain" description="C2H2-type" evidence="5">
    <location>
        <begin position="3"/>
        <end position="31"/>
    </location>
</feature>
<reference evidence="6" key="1">
    <citation type="journal article" date="2020" name="Nature">
        <title>Giant virus diversity and host interactions through global metagenomics.</title>
        <authorList>
            <person name="Schulz F."/>
            <person name="Roux S."/>
            <person name="Paez-Espino D."/>
            <person name="Jungbluth S."/>
            <person name="Walsh D.A."/>
            <person name="Denef V.J."/>
            <person name="McMahon K.D."/>
            <person name="Konstantinidis K.T."/>
            <person name="Eloe-Fadrosh E.A."/>
            <person name="Kyrpides N.C."/>
            <person name="Woyke T."/>
        </authorList>
    </citation>
    <scope>NUCLEOTIDE SEQUENCE</scope>
    <source>
        <strain evidence="6">GVMAG-S-1041349-163</strain>
    </source>
</reference>
<keyword evidence="3" id="KW-0863">Zinc-finger</keyword>
<dbReference type="InterPro" id="IPR036236">
    <property type="entry name" value="Znf_C2H2_sf"/>
</dbReference>
<evidence type="ECO:0000256" key="3">
    <source>
        <dbReference type="ARBA" id="ARBA00022771"/>
    </source>
</evidence>
<accession>A0A6C0JVJ2</accession>
<evidence type="ECO:0000259" key="5">
    <source>
        <dbReference type="PROSITE" id="PS50157"/>
    </source>
</evidence>
<feature type="domain" description="C2H2-type" evidence="5">
    <location>
        <begin position="29"/>
        <end position="52"/>
    </location>
</feature>
<evidence type="ECO:0000313" key="6">
    <source>
        <dbReference type="EMBL" id="QHU07734.1"/>
    </source>
</evidence>
<dbReference type="PROSITE" id="PS00028">
    <property type="entry name" value="ZINC_FINGER_C2H2_1"/>
    <property type="match status" value="2"/>
</dbReference>
<organism evidence="6">
    <name type="scientific">viral metagenome</name>
    <dbReference type="NCBI Taxonomy" id="1070528"/>
    <lineage>
        <taxon>unclassified sequences</taxon>
        <taxon>metagenomes</taxon>
        <taxon>organismal metagenomes</taxon>
    </lineage>
</organism>
<dbReference type="AlphaFoldDB" id="A0A6C0JVJ2"/>
<evidence type="ECO:0000256" key="1">
    <source>
        <dbReference type="ARBA" id="ARBA00022723"/>
    </source>
</evidence>
<name>A0A6C0JVJ2_9ZZZZ</name>
<evidence type="ECO:0000256" key="2">
    <source>
        <dbReference type="ARBA" id="ARBA00022737"/>
    </source>
</evidence>
<keyword evidence="2" id="KW-0677">Repeat</keyword>
<dbReference type="PANTHER" id="PTHR24379">
    <property type="entry name" value="KRAB AND ZINC FINGER DOMAIN-CONTAINING"/>
    <property type="match status" value="1"/>
</dbReference>
<dbReference type="Pfam" id="PF13912">
    <property type="entry name" value="zf-C2H2_6"/>
    <property type="match status" value="1"/>
</dbReference>
<evidence type="ECO:0000256" key="4">
    <source>
        <dbReference type="ARBA" id="ARBA00022833"/>
    </source>
</evidence>
<keyword evidence="4" id="KW-0862">Zinc</keyword>
<keyword evidence="1" id="KW-0479">Metal-binding</keyword>
<feature type="domain" description="C2H2-type" evidence="5">
    <location>
        <begin position="57"/>
        <end position="84"/>
    </location>
</feature>
<dbReference type="GO" id="GO:0008270">
    <property type="term" value="F:zinc ion binding"/>
    <property type="evidence" value="ECO:0007669"/>
    <property type="project" value="UniProtKB-KW"/>
</dbReference>